<evidence type="ECO:0008006" key="4">
    <source>
        <dbReference type="Google" id="ProtNLM"/>
    </source>
</evidence>
<dbReference type="Pfam" id="PF04371">
    <property type="entry name" value="PAD_porph"/>
    <property type="match status" value="2"/>
</dbReference>
<protein>
    <recommendedName>
        <fullName evidence="4">Agmatine deiminase</fullName>
    </recommendedName>
</protein>
<dbReference type="PANTHER" id="PTHR31377:SF0">
    <property type="entry name" value="AGMATINE DEIMINASE-RELATED"/>
    <property type="match status" value="1"/>
</dbReference>
<evidence type="ECO:0000313" key="2">
    <source>
        <dbReference type="EMBL" id="SCB68698.1"/>
    </source>
</evidence>
<proteinExistence type="predicted"/>
<evidence type="ECO:0000313" key="3">
    <source>
        <dbReference type="Proteomes" id="UP000195696"/>
    </source>
</evidence>
<dbReference type="Gene3D" id="3.75.10.10">
    <property type="entry name" value="L-arginine/glycine Amidinotransferase, Chain A"/>
    <property type="match status" value="1"/>
</dbReference>
<organism evidence="2 3">
    <name type="scientific">Bacillus mycoides</name>
    <dbReference type="NCBI Taxonomy" id="1405"/>
    <lineage>
        <taxon>Bacteria</taxon>
        <taxon>Bacillati</taxon>
        <taxon>Bacillota</taxon>
        <taxon>Bacilli</taxon>
        <taxon>Bacillales</taxon>
        <taxon>Bacillaceae</taxon>
        <taxon>Bacillus</taxon>
        <taxon>Bacillus cereus group</taxon>
    </lineage>
</organism>
<name>A0A1G4ELK8_BACMY</name>
<evidence type="ECO:0000256" key="1">
    <source>
        <dbReference type="ARBA" id="ARBA00022801"/>
    </source>
</evidence>
<gene>
    <name evidence="2" type="ORF">BWGO95_02845</name>
</gene>
<dbReference type="GO" id="GO:0009446">
    <property type="term" value="P:putrescine biosynthetic process"/>
    <property type="evidence" value="ECO:0007669"/>
    <property type="project" value="InterPro"/>
</dbReference>
<dbReference type="RefSeq" id="WP_002161373.1">
    <property type="nucleotide sequence ID" value="NZ_FMAK01000034.1"/>
</dbReference>
<dbReference type="InterPro" id="IPR007466">
    <property type="entry name" value="Peptidyl-Arg-deiminase_porph"/>
</dbReference>
<keyword evidence="1" id="KW-0378">Hydrolase</keyword>
<reference evidence="2 3" key="1">
    <citation type="submission" date="2016-08" db="EMBL/GenBank/DDBJ databases">
        <authorList>
            <person name="Seilhamer J.J."/>
        </authorList>
    </citation>
    <scope>NUCLEOTIDE SEQUENCE [LARGE SCALE GENOMIC DNA]</scope>
    <source>
        <strain evidence="2 3">SDA_GO95</strain>
    </source>
</reference>
<dbReference type="PANTHER" id="PTHR31377">
    <property type="entry name" value="AGMATINE DEIMINASE-RELATED"/>
    <property type="match status" value="1"/>
</dbReference>
<sequence>MNIQGFRTVGEFEKQESVLMAWSTVEFACKGYNMDNVSLEIVRNLYGNVKIFICCDNEEVKQRAINKIKMCGLDTDKIEFVIYLTPIPYPRDFGAEVLVNDHTGELLLTNFNFNTYGMHTTDHPISKLLKEFSEFHAELVGVDKIVSTELISEGGDREFNGRGVMMAIEDTEVNKRNPHLSKYEVEDEFKRVFNLNKIIWLPLPTFDDENMYSGKIPGPNGKGDAYRSASANGHVDEMCRFVNENTILLAHISEEEAKKSKLHNLNKDRLDKAYEVLKNEVNIDGKPFQIVKMPVPEPIYLTIRAGDFVYDMWQESKEDLKGELFDGSPFPGEEMVVLPALSYCNFLITNNIVIAQKYYSEGLPLEVKKKDEEALNILKSVFPDRKIVAINTIALNLYGGGIHCNTRNIPAKSLL</sequence>
<dbReference type="EMBL" id="FMAK01000034">
    <property type="protein sequence ID" value="SCB68698.1"/>
    <property type="molecule type" value="Genomic_DNA"/>
</dbReference>
<dbReference type="GO" id="GO:0004668">
    <property type="term" value="F:protein-arginine deiminase activity"/>
    <property type="evidence" value="ECO:0007669"/>
    <property type="project" value="InterPro"/>
</dbReference>
<dbReference type="Proteomes" id="UP000195696">
    <property type="component" value="Unassembled WGS sequence"/>
</dbReference>
<dbReference type="SUPFAM" id="SSF55909">
    <property type="entry name" value="Pentein"/>
    <property type="match status" value="1"/>
</dbReference>
<dbReference type="AlphaFoldDB" id="A0A1G4ELK8"/>
<dbReference type="GO" id="GO:0047632">
    <property type="term" value="F:agmatine deiminase activity"/>
    <property type="evidence" value="ECO:0007669"/>
    <property type="project" value="TreeGrafter"/>
</dbReference>
<accession>A0A1G4ELK8</accession>